<feature type="domain" description="HTH LytTR-type" evidence="3">
    <location>
        <begin position="200"/>
        <end position="289"/>
    </location>
</feature>
<feature type="region of interest" description="Disordered" evidence="1">
    <location>
        <begin position="165"/>
        <end position="184"/>
    </location>
</feature>
<keyword evidence="2" id="KW-0812">Transmembrane</keyword>
<evidence type="ECO:0000313" key="4">
    <source>
        <dbReference type="EMBL" id="MBU9697644.1"/>
    </source>
</evidence>
<comment type="caution">
    <text evidence="4">The sequence shown here is derived from an EMBL/GenBank/DDBJ whole genome shotgun (WGS) entry which is preliminary data.</text>
</comment>
<evidence type="ECO:0000256" key="2">
    <source>
        <dbReference type="SAM" id="Phobius"/>
    </source>
</evidence>
<evidence type="ECO:0000313" key="5">
    <source>
        <dbReference type="Proteomes" id="UP000731907"/>
    </source>
</evidence>
<keyword evidence="2" id="KW-1133">Transmembrane helix</keyword>
<evidence type="ECO:0000256" key="1">
    <source>
        <dbReference type="SAM" id="MobiDB-lite"/>
    </source>
</evidence>
<dbReference type="PROSITE" id="PS50930">
    <property type="entry name" value="HTH_LYTTR"/>
    <property type="match status" value="1"/>
</dbReference>
<proteinExistence type="predicted"/>
<gene>
    <name evidence="4" type="ORF">GU927_007265</name>
</gene>
<dbReference type="SMART" id="SM00850">
    <property type="entry name" value="LytTR"/>
    <property type="match status" value="1"/>
</dbReference>
<reference evidence="4 5" key="1">
    <citation type="submission" date="2021-06" db="EMBL/GenBank/DDBJ databases">
        <title>Rhodobacteraceae bacterium strain HSP-20.</title>
        <authorList>
            <person name="Chen W.-M."/>
        </authorList>
    </citation>
    <scope>NUCLEOTIDE SEQUENCE [LARGE SCALE GENOMIC DNA]</scope>
    <source>
        <strain evidence="4 5">HSP-20</strain>
    </source>
</reference>
<protein>
    <submittedName>
        <fullName evidence="4">LytTR family transcriptional regulator</fullName>
    </submittedName>
</protein>
<dbReference type="EMBL" id="JAAATX020000004">
    <property type="protein sequence ID" value="MBU9697644.1"/>
    <property type="molecule type" value="Genomic_DNA"/>
</dbReference>
<dbReference type="RefSeq" id="WP_217765554.1">
    <property type="nucleotide sequence ID" value="NZ_JAAATX020000004.1"/>
</dbReference>
<keyword evidence="2" id="KW-0472">Membrane</keyword>
<dbReference type="Pfam" id="PF04397">
    <property type="entry name" value="LytTR"/>
    <property type="match status" value="1"/>
</dbReference>
<feature type="transmembrane region" description="Helical" evidence="2">
    <location>
        <begin position="67"/>
        <end position="86"/>
    </location>
</feature>
<name>A0ABS6J1K6_9RHOB</name>
<feature type="transmembrane region" description="Helical" evidence="2">
    <location>
        <begin position="98"/>
        <end position="118"/>
    </location>
</feature>
<evidence type="ECO:0000259" key="3">
    <source>
        <dbReference type="PROSITE" id="PS50930"/>
    </source>
</evidence>
<dbReference type="Proteomes" id="UP000731907">
    <property type="component" value="Unassembled WGS sequence"/>
</dbReference>
<dbReference type="InterPro" id="IPR007492">
    <property type="entry name" value="LytTR_DNA-bd_dom"/>
</dbReference>
<sequence>MMTASPERPVAVVLLSGDTFHFARGELLRVMTHRYVLPHYLLIVAFVTLLDNRLAVVRLSVPDRLQIGLAGSLSALCAIALALVLIERFSLRTGGVRIHATHILLAATLTGVPVGNFVSILKSAGEEITLGRTLVLWAFYYVVAEIVAHLMLYFVFPRALRDMRKRNPKSEPDEPEPSGSDRDDFVQIGAHRIAACELRRITAEGNYVIVETASERRFLPGPFGKLVDTLPERHGLRVGRSDWVSRAAVVAVRDNGRDLVLLLQSGAEIAVARARRRPVESWLRAAGLLD</sequence>
<keyword evidence="5" id="KW-1185">Reference proteome</keyword>
<feature type="transmembrane region" description="Helical" evidence="2">
    <location>
        <begin position="35"/>
        <end position="55"/>
    </location>
</feature>
<organism evidence="4 5">
    <name type="scientific">Paragemmobacter amnigenus</name>
    <dbReference type="NCBI Taxonomy" id="2852097"/>
    <lineage>
        <taxon>Bacteria</taxon>
        <taxon>Pseudomonadati</taxon>
        <taxon>Pseudomonadota</taxon>
        <taxon>Alphaproteobacteria</taxon>
        <taxon>Rhodobacterales</taxon>
        <taxon>Paracoccaceae</taxon>
        <taxon>Paragemmobacter</taxon>
    </lineage>
</organism>
<feature type="transmembrane region" description="Helical" evidence="2">
    <location>
        <begin position="138"/>
        <end position="156"/>
    </location>
</feature>
<accession>A0ABS6J1K6</accession>